<dbReference type="CDD" id="cd06818">
    <property type="entry name" value="PLPDE_III_cryptic_DSD"/>
    <property type="match status" value="1"/>
</dbReference>
<sequence>MRPFMQDTGRTRVLEDVMLNDTVKGFPPHQQALLSQVGGRGWSLLRGDIPLPAAIIKLPALERNSRWMQAFVKDAQALLAPHVKTTMCPAIMRRQLADGAWGVTVATVQQMRLCRRWGAGRIILANQPVGDAELAGIVEELRRDPGFDFYCLADSPAGVALLTQAALRAGLERPIQVLVELGYTGGRTGARGVDAAMTVARAIHQAGPALALAGVEGFEGMLPVAAPLGQPTVTQFLADMATLYRRCRDEGLFGMAQPLLTAGGSIHYDLVLEAFAGLDARVVTRSGCYVTQDSGIYQKAHEALRAKRATAGGLERALEVWAYVQSRPEPGLALLTAGRRDFGTDAGLPVPLLLSRAGAAPASVDGMGWEVVGVNDQHAYLRIPMDADLKVGDRVGLGVSHPCTTLDKWQLLLVVDEDYTVVDAYRTYF</sequence>
<dbReference type="GO" id="GO:0016829">
    <property type="term" value="F:lyase activity"/>
    <property type="evidence" value="ECO:0007669"/>
    <property type="project" value="UniProtKB-KW"/>
</dbReference>
<dbReference type="InterPro" id="IPR029066">
    <property type="entry name" value="PLP-binding_barrel"/>
</dbReference>
<evidence type="ECO:0000313" key="5">
    <source>
        <dbReference type="Proteomes" id="UP000197153"/>
    </source>
</evidence>
<accession>A0A248K0U5</accession>
<dbReference type="AlphaFoldDB" id="A0A248K0U5"/>
<feature type="domain" description="D-serine dehydratase-like" evidence="3">
    <location>
        <begin position="317"/>
        <end position="416"/>
    </location>
</feature>
<dbReference type="Gene3D" id="3.20.20.10">
    <property type="entry name" value="Alanine racemase"/>
    <property type="match status" value="1"/>
</dbReference>
<dbReference type="Pfam" id="PF14031">
    <property type="entry name" value="D-ser_dehydrat"/>
    <property type="match status" value="1"/>
</dbReference>
<evidence type="ECO:0000313" key="4">
    <source>
        <dbReference type="EMBL" id="ASG24419.1"/>
    </source>
</evidence>
<dbReference type="Proteomes" id="UP000197153">
    <property type="component" value="Chromosome 3"/>
</dbReference>
<dbReference type="InterPro" id="IPR001608">
    <property type="entry name" value="Ala_racemase_N"/>
</dbReference>
<gene>
    <name evidence="4" type="ORF">Y958_26420</name>
</gene>
<dbReference type="SMART" id="SM01119">
    <property type="entry name" value="D-ser_dehydrat"/>
    <property type="match status" value="1"/>
</dbReference>
<proteinExistence type="inferred from homology"/>
<dbReference type="InterPro" id="IPR026956">
    <property type="entry name" value="D-ser_dehydrat-like_dom"/>
</dbReference>
<keyword evidence="2" id="KW-0456">Lyase</keyword>
<evidence type="ECO:0000256" key="2">
    <source>
        <dbReference type="ARBA" id="ARBA00023239"/>
    </source>
</evidence>
<dbReference type="EMBL" id="CP022112">
    <property type="protein sequence ID" value="ASG24419.1"/>
    <property type="molecule type" value="Genomic_DNA"/>
</dbReference>
<keyword evidence="5" id="KW-1185">Reference proteome</keyword>
<organism evidence="4 5">
    <name type="scientific">Nitrospirillum viridazoti CBAmc</name>
    <dbReference type="NCBI Taxonomy" id="1441467"/>
    <lineage>
        <taxon>Bacteria</taxon>
        <taxon>Pseudomonadati</taxon>
        <taxon>Pseudomonadota</taxon>
        <taxon>Alphaproteobacteria</taxon>
        <taxon>Rhodospirillales</taxon>
        <taxon>Azospirillaceae</taxon>
        <taxon>Nitrospirillum</taxon>
        <taxon>Nitrospirillum viridazoti</taxon>
    </lineage>
</organism>
<comment type="similarity">
    <text evidence="1">Belongs to the DSD1 family.</text>
</comment>
<dbReference type="Pfam" id="PF01168">
    <property type="entry name" value="Ala_racemase_N"/>
    <property type="match status" value="1"/>
</dbReference>
<evidence type="ECO:0000256" key="1">
    <source>
        <dbReference type="ARBA" id="ARBA00005323"/>
    </source>
</evidence>
<dbReference type="InterPro" id="IPR042208">
    <property type="entry name" value="D-ser_dehydrat-like_sf"/>
</dbReference>
<dbReference type="Gene3D" id="2.40.37.20">
    <property type="entry name" value="D-serine dehydratase-like domain"/>
    <property type="match status" value="1"/>
</dbReference>
<dbReference type="SUPFAM" id="SSF51419">
    <property type="entry name" value="PLP-binding barrel"/>
    <property type="match status" value="1"/>
</dbReference>
<dbReference type="KEGG" id="nao:Y958_26420"/>
<reference evidence="4 5" key="1">
    <citation type="submission" date="2017-06" db="EMBL/GenBank/DDBJ databases">
        <title>Complete genome sequence of Nitrospirillum amazonense strain CBAmC, an endophytic nitrogen-fixing and plant growth-promoting bacterium, isolated from sugarcane.</title>
        <authorList>
            <person name="Schwab S."/>
            <person name="dos Santos Teixeira K.R."/>
            <person name="Simoes Araujo J.L."/>
            <person name="Soares Vidal M."/>
            <person name="Borges de Freitas H.R."/>
            <person name="Rivello Crivelaro A.L."/>
            <person name="Bueno de Camargo Nunes A."/>
            <person name="dos Santos C.M."/>
            <person name="Palmeira da Silva Rosa D."/>
            <person name="da Silva Padilha D."/>
            <person name="da Silva E."/>
            <person name="Araujo Terra L."/>
            <person name="Soares Mendes V."/>
            <person name="Farinelli L."/>
            <person name="Magalhaes Cruz L."/>
            <person name="Baldani J.I."/>
        </authorList>
    </citation>
    <scope>NUCLEOTIDE SEQUENCE [LARGE SCALE GENOMIC DNA]</scope>
    <source>
        <strain evidence="4 5">CBAmC</strain>
    </source>
</reference>
<dbReference type="PANTHER" id="PTHR28004:SF8">
    <property type="entry name" value="D-SERINE DEAMINASE"/>
    <property type="match status" value="1"/>
</dbReference>
<name>A0A248K0U5_9PROT</name>
<protein>
    <recommendedName>
        <fullName evidence="3">D-serine dehydratase-like domain-containing protein</fullName>
    </recommendedName>
</protein>
<dbReference type="PANTHER" id="PTHR28004">
    <property type="entry name" value="ZGC:162816-RELATED"/>
    <property type="match status" value="1"/>
</dbReference>
<evidence type="ECO:0000259" key="3">
    <source>
        <dbReference type="SMART" id="SM01119"/>
    </source>
</evidence>
<dbReference type="InterPro" id="IPR051466">
    <property type="entry name" value="D-amino_acid_metab_enzyme"/>
</dbReference>